<dbReference type="Proteomes" id="UP000197208">
    <property type="component" value="Unassembled WGS sequence"/>
</dbReference>
<reference evidence="1 3" key="1">
    <citation type="submission" date="2017-05" db="EMBL/GenBank/DDBJ databases">
        <title>De novo genome assembly of Deniococcus indicus strain DR1.</title>
        <authorList>
            <person name="Chauhan D."/>
            <person name="Yennamalli R.M."/>
            <person name="Priyadarshini R."/>
        </authorList>
    </citation>
    <scope>NUCLEOTIDE SEQUENCE [LARGE SCALE GENOMIC DNA]</scope>
    <source>
        <strain evidence="1 3">DR1</strain>
    </source>
</reference>
<evidence type="ECO:0008006" key="4">
    <source>
        <dbReference type="Google" id="ProtNLM"/>
    </source>
</evidence>
<dbReference type="RefSeq" id="WP_088246619.1">
    <property type="nucleotide sequence ID" value="NZ_NHMK01000003.1"/>
</dbReference>
<keyword evidence="3" id="KW-1185">Reference proteome</keyword>
<dbReference type="EMBL" id="NHMK01000003">
    <property type="protein sequence ID" value="OWL99058.1"/>
    <property type="molecule type" value="Genomic_DNA"/>
</dbReference>
<dbReference type="OrthoDB" id="73089at2"/>
<gene>
    <name evidence="1" type="ORF">CBQ26_00270</name>
    <name evidence="2" type="ORF">CBQ26_00935</name>
</gene>
<organism evidence="1 3">
    <name type="scientific">Deinococcus indicus</name>
    <dbReference type="NCBI Taxonomy" id="223556"/>
    <lineage>
        <taxon>Bacteria</taxon>
        <taxon>Thermotogati</taxon>
        <taxon>Deinococcota</taxon>
        <taxon>Deinococci</taxon>
        <taxon>Deinococcales</taxon>
        <taxon>Deinococcaceae</taxon>
        <taxon>Deinococcus</taxon>
    </lineage>
</organism>
<dbReference type="SMR" id="A0A246BTA9"/>
<comment type="caution">
    <text evidence="1">The sequence shown here is derived from an EMBL/GenBank/DDBJ whole genome shotgun (WGS) entry which is preliminary data.</text>
</comment>
<name>A0A246BTA9_9DEIO</name>
<protein>
    <recommendedName>
        <fullName evidence="4">ASCH domain-containing protein</fullName>
    </recommendedName>
</protein>
<proteinExistence type="predicted"/>
<evidence type="ECO:0000313" key="3">
    <source>
        <dbReference type="Proteomes" id="UP000197208"/>
    </source>
</evidence>
<sequence length="153" mass="16772">MTTPPVLLALSVQEPWSTAILDLGKDVENRDWHRSPGLLAQARRLVGRRLMLHAGKTFDDSGVPFIRTLTGQRVLKTDCTLGAVLGVVTLKAVTVDGRPTSRWAACDAVHLHLADPIRLTDPIRCRGALGFFCPDDTVQERVRRQLAAQGVTL</sequence>
<dbReference type="InterPro" id="IPR015947">
    <property type="entry name" value="PUA-like_sf"/>
</dbReference>
<accession>A0A246BTA9</accession>
<dbReference type="Gene3D" id="2.30.130.30">
    <property type="entry name" value="Hypothetical protein"/>
    <property type="match status" value="1"/>
</dbReference>
<evidence type="ECO:0000313" key="1">
    <source>
        <dbReference type="EMBL" id="OWL98926.1"/>
    </source>
</evidence>
<evidence type="ECO:0000313" key="2">
    <source>
        <dbReference type="EMBL" id="OWL99058.1"/>
    </source>
</evidence>
<dbReference type="AlphaFoldDB" id="A0A246BTA9"/>
<dbReference type="EMBL" id="NHMK01000003">
    <property type="protein sequence ID" value="OWL98926.1"/>
    <property type="molecule type" value="Genomic_DNA"/>
</dbReference>
<dbReference type="SUPFAM" id="SSF88697">
    <property type="entry name" value="PUA domain-like"/>
    <property type="match status" value="1"/>
</dbReference>